<feature type="domain" description="Ricin B lectin" evidence="2">
    <location>
        <begin position="192"/>
        <end position="287"/>
    </location>
</feature>
<evidence type="ECO:0000256" key="1">
    <source>
        <dbReference type="SAM" id="SignalP"/>
    </source>
</evidence>
<dbReference type="PROSITE" id="PS50231">
    <property type="entry name" value="RICIN_B_LECTIN"/>
    <property type="match status" value="1"/>
</dbReference>
<keyword evidence="4" id="KW-1185">Reference proteome</keyword>
<protein>
    <submittedName>
        <fullName evidence="3">RICIN domain-containing protein</fullName>
    </submittedName>
</protein>
<evidence type="ECO:0000313" key="3">
    <source>
        <dbReference type="EMBL" id="MFC5924871.1"/>
    </source>
</evidence>
<evidence type="ECO:0000313" key="4">
    <source>
        <dbReference type="Proteomes" id="UP001596226"/>
    </source>
</evidence>
<dbReference type="RefSeq" id="WP_377512358.1">
    <property type="nucleotide sequence ID" value="NZ_JBHSQS010000008.1"/>
</dbReference>
<comment type="caution">
    <text evidence="3">The sequence shown here is derived from an EMBL/GenBank/DDBJ whole genome shotgun (WGS) entry which is preliminary data.</text>
</comment>
<dbReference type="SUPFAM" id="SSF50370">
    <property type="entry name" value="Ricin B-like lectins"/>
    <property type="match status" value="1"/>
</dbReference>
<dbReference type="Pfam" id="PF14200">
    <property type="entry name" value="RicinB_lectin_2"/>
    <property type="match status" value="1"/>
</dbReference>
<proteinExistence type="predicted"/>
<dbReference type="Gene3D" id="2.80.10.50">
    <property type="match status" value="1"/>
</dbReference>
<sequence>MITGARSLMFLAGLLTIGITASETPASANWTPGDTAFAGPPVNGVSAAFGPFGPSTCTQGNVWREARPDDHVCVDPKTRQFVKLDNRNPNQFRNPADQTFGPETCQQGFVWREATPKDHLCVAPQVRETHKRFNETASNRWVATVSKRGETTTVPFVQFGELDRLHSVYSGRNDLVVDAADMKVKPDMNQPTQRFRFLRRGGRVAYQNAFEIMDAASGQCLSVRDGNTGNGAGLVLESCGWRANQTWHLQRRADDKWELRAGHSDKCLDAANSALTAPAPGAFVQQWECIGGQNQAWSFTG</sequence>
<dbReference type="InterPro" id="IPR035992">
    <property type="entry name" value="Ricin_B-like_lectins"/>
</dbReference>
<dbReference type="EMBL" id="JBHSQS010000008">
    <property type="protein sequence ID" value="MFC5924871.1"/>
    <property type="molecule type" value="Genomic_DNA"/>
</dbReference>
<accession>A0ABW1H876</accession>
<dbReference type="Proteomes" id="UP001596226">
    <property type="component" value="Unassembled WGS sequence"/>
</dbReference>
<evidence type="ECO:0000259" key="2">
    <source>
        <dbReference type="Pfam" id="PF14200"/>
    </source>
</evidence>
<reference evidence="4" key="1">
    <citation type="journal article" date="2019" name="Int. J. Syst. Evol. Microbiol.">
        <title>The Global Catalogue of Microorganisms (GCM) 10K type strain sequencing project: providing services to taxonomists for standard genome sequencing and annotation.</title>
        <authorList>
            <consortium name="The Broad Institute Genomics Platform"/>
            <consortium name="The Broad Institute Genome Sequencing Center for Infectious Disease"/>
            <person name="Wu L."/>
            <person name="Ma J."/>
        </authorList>
    </citation>
    <scope>NUCLEOTIDE SEQUENCE [LARGE SCALE GENOMIC DNA]</scope>
    <source>
        <strain evidence="4">CGMCC 4.7144</strain>
    </source>
</reference>
<gene>
    <name evidence="3" type="ORF">ACFQGL_16120</name>
</gene>
<keyword evidence="1" id="KW-0732">Signal</keyword>
<dbReference type="CDD" id="cd00161">
    <property type="entry name" value="beta-trefoil_Ricin-like"/>
    <property type="match status" value="1"/>
</dbReference>
<feature type="chain" id="PRO_5045142463" evidence="1">
    <location>
        <begin position="29"/>
        <end position="301"/>
    </location>
</feature>
<dbReference type="InterPro" id="IPR000772">
    <property type="entry name" value="Ricin_B_lectin"/>
</dbReference>
<name>A0ABW1H876_9ACTN</name>
<feature type="signal peptide" evidence="1">
    <location>
        <begin position="1"/>
        <end position="28"/>
    </location>
</feature>
<organism evidence="3 4">
    <name type="scientific">Micromonospora vulcania</name>
    <dbReference type="NCBI Taxonomy" id="1441873"/>
    <lineage>
        <taxon>Bacteria</taxon>
        <taxon>Bacillati</taxon>
        <taxon>Actinomycetota</taxon>
        <taxon>Actinomycetes</taxon>
        <taxon>Micromonosporales</taxon>
        <taxon>Micromonosporaceae</taxon>
        <taxon>Micromonospora</taxon>
    </lineage>
</organism>